<dbReference type="InterPro" id="IPR028082">
    <property type="entry name" value="Peripla_BP_I"/>
</dbReference>
<keyword evidence="1" id="KW-0732">Signal</keyword>
<dbReference type="EMBL" id="BAABBN010000007">
    <property type="protein sequence ID" value="GAA3925597.1"/>
    <property type="molecule type" value="Genomic_DNA"/>
</dbReference>
<sequence>MNSKYSRRQMLARSGQALLALSMPWGTFQIAAGASWPAIDPGKPVKVGLVLSSTGFMGVVEPYQIAVLNMAIEEANAAGGINGAKIVAEVRDPGSDWSKYASFGKELLDQNINIFHSCYTSASRESMLPVLQRGGALLFYPTYYEGRECSSSMILTGSCPNQQVDNSVPWMINKYGGKVYLIGSNYIYPRTMNKAAKLALKKHGGVAVGEQYIALEADQESDFQKAISDIKAKKADWVLSNVVGASNDAFMRAYKKAGLTAEDVPIMSYPLTEPEVHSAGIENCVGHYTSFTYFQSIDTPENKDFVARFTAYLKANPGIVSGPAVTSGVMQAAYSGFTAFIEGARKANSVHPKAIVAACRGLEYQAPEGKVKIDSENLHTHLRPRIGRVNSQGLFDIVDESADLVRPEVFSAKMDPGKECKNGGEYLIKGRKVPAPKVTRKVIPQA</sequence>
<feature type="signal peptide" evidence="1">
    <location>
        <begin position="1"/>
        <end position="31"/>
    </location>
</feature>
<dbReference type="InterPro" id="IPR039570">
    <property type="entry name" value="AmiC_PBP1"/>
</dbReference>
<reference evidence="3" key="1">
    <citation type="journal article" date="2019" name="Int. J. Syst. Evol. Microbiol.">
        <title>The Global Catalogue of Microorganisms (GCM) 10K type strain sequencing project: providing services to taxonomists for standard genome sequencing and annotation.</title>
        <authorList>
            <consortium name="The Broad Institute Genomics Platform"/>
            <consortium name="The Broad Institute Genome Sequencing Center for Infectious Disease"/>
            <person name="Wu L."/>
            <person name="Ma J."/>
        </authorList>
    </citation>
    <scope>NUCLEOTIDE SEQUENCE [LARGE SCALE GENOMIC DNA]</scope>
    <source>
        <strain evidence="3">JCM 17551</strain>
    </source>
</reference>
<evidence type="ECO:0000313" key="3">
    <source>
        <dbReference type="Proteomes" id="UP001501565"/>
    </source>
</evidence>
<dbReference type="CDD" id="cd06357">
    <property type="entry name" value="PBP1_AmiC"/>
    <property type="match status" value="1"/>
</dbReference>
<dbReference type="RefSeq" id="WP_344798527.1">
    <property type="nucleotide sequence ID" value="NZ_BAABBN010000007.1"/>
</dbReference>
<evidence type="ECO:0000313" key="2">
    <source>
        <dbReference type="EMBL" id="GAA3925597.1"/>
    </source>
</evidence>
<dbReference type="PANTHER" id="PTHR47628:SF1">
    <property type="entry name" value="ALIPHATIC AMIDASE EXPRESSION-REGULATING PROTEIN"/>
    <property type="match status" value="1"/>
</dbReference>
<feature type="chain" id="PRO_5046063591" evidence="1">
    <location>
        <begin position="32"/>
        <end position="446"/>
    </location>
</feature>
<dbReference type="Proteomes" id="UP001501565">
    <property type="component" value="Unassembled WGS sequence"/>
</dbReference>
<dbReference type="Gene3D" id="3.40.50.2300">
    <property type="match status" value="2"/>
</dbReference>
<dbReference type="InterPro" id="IPR006311">
    <property type="entry name" value="TAT_signal"/>
</dbReference>
<dbReference type="Pfam" id="PF13433">
    <property type="entry name" value="Peripla_BP_5"/>
    <property type="match status" value="1"/>
</dbReference>
<gene>
    <name evidence="2" type="ORF">GCM10022277_22090</name>
</gene>
<keyword evidence="3" id="KW-1185">Reference proteome</keyword>
<comment type="caution">
    <text evidence="2">The sequence shown here is derived from an EMBL/GenBank/DDBJ whole genome shotgun (WGS) entry which is preliminary data.</text>
</comment>
<evidence type="ECO:0000256" key="1">
    <source>
        <dbReference type="SAM" id="SignalP"/>
    </source>
</evidence>
<dbReference type="PROSITE" id="PS51318">
    <property type="entry name" value="TAT"/>
    <property type="match status" value="1"/>
</dbReference>
<accession>A0ABP7ML95</accession>
<name>A0ABP7ML95_9GAMM</name>
<protein>
    <submittedName>
        <fullName evidence="2">Transporter substrate-binding domain-containing protein</fullName>
    </submittedName>
</protein>
<proteinExistence type="predicted"/>
<dbReference type="SUPFAM" id="SSF53822">
    <property type="entry name" value="Periplasmic binding protein-like I"/>
    <property type="match status" value="1"/>
</dbReference>
<dbReference type="PANTHER" id="PTHR47628">
    <property type="match status" value="1"/>
</dbReference>
<organism evidence="2 3">
    <name type="scientific">Litoribacillus peritrichatus</name>
    <dbReference type="NCBI Taxonomy" id="718191"/>
    <lineage>
        <taxon>Bacteria</taxon>
        <taxon>Pseudomonadati</taxon>
        <taxon>Pseudomonadota</taxon>
        <taxon>Gammaproteobacteria</taxon>
        <taxon>Oceanospirillales</taxon>
        <taxon>Oceanospirillaceae</taxon>
        <taxon>Litoribacillus</taxon>
    </lineage>
</organism>